<dbReference type="AlphaFoldDB" id="A0A6P1P1P9"/>
<organism evidence="2 3">
    <name type="scientific">Nibribacter ruber</name>
    <dbReference type="NCBI Taxonomy" id="2698458"/>
    <lineage>
        <taxon>Bacteria</taxon>
        <taxon>Pseudomonadati</taxon>
        <taxon>Bacteroidota</taxon>
        <taxon>Cytophagia</taxon>
        <taxon>Cytophagales</taxon>
        <taxon>Hymenobacteraceae</taxon>
        <taxon>Nibribacter</taxon>
    </lineage>
</organism>
<evidence type="ECO:0000313" key="3">
    <source>
        <dbReference type="Proteomes" id="UP000464214"/>
    </source>
</evidence>
<sequence length="62" mass="6805">MKLIVLLFAACIGSSFALDNALSRVDYKQEVIYVNQNGTQVLSPEDHAQSETLASYEQIASL</sequence>
<dbReference type="KEGG" id="nib:GU926_11565"/>
<name>A0A6P1P1P9_9BACT</name>
<gene>
    <name evidence="2" type="ORF">GU926_11565</name>
</gene>
<dbReference type="EMBL" id="CP047897">
    <property type="protein sequence ID" value="QHL88033.1"/>
    <property type="molecule type" value="Genomic_DNA"/>
</dbReference>
<keyword evidence="1" id="KW-0732">Signal</keyword>
<dbReference type="RefSeq" id="WP_160692007.1">
    <property type="nucleotide sequence ID" value="NZ_CP047897.1"/>
</dbReference>
<protein>
    <submittedName>
        <fullName evidence="2">Uncharacterized protein</fullName>
    </submittedName>
</protein>
<reference evidence="2 3" key="1">
    <citation type="submission" date="2020-01" db="EMBL/GenBank/DDBJ databases">
        <authorList>
            <person name="Kim M."/>
        </authorList>
    </citation>
    <scope>NUCLEOTIDE SEQUENCE [LARGE SCALE GENOMIC DNA]</scope>
    <source>
        <strain evidence="2 3">BT10</strain>
    </source>
</reference>
<feature type="chain" id="PRO_5026928723" evidence="1">
    <location>
        <begin position="18"/>
        <end position="62"/>
    </location>
</feature>
<evidence type="ECO:0000256" key="1">
    <source>
        <dbReference type="SAM" id="SignalP"/>
    </source>
</evidence>
<proteinExistence type="predicted"/>
<keyword evidence="3" id="KW-1185">Reference proteome</keyword>
<evidence type="ECO:0000313" key="2">
    <source>
        <dbReference type="EMBL" id="QHL88033.1"/>
    </source>
</evidence>
<dbReference type="Proteomes" id="UP000464214">
    <property type="component" value="Chromosome"/>
</dbReference>
<accession>A0A6P1P1P9</accession>
<feature type="signal peptide" evidence="1">
    <location>
        <begin position="1"/>
        <end position="17"/>
    </location>
</feature>